<dbReference type="GO" id="GO:0030286">
    <property type="term" value="C:dynein complex"/>
    <property type="evidence" value="ECO:0007669"/>
    <property type="project" value="UniProtKB-KW"/>
</dbReference>
<feature type="non-terminal residue" evidence="8">
    <location>
        <position position="1"/>
    </location>
</feature>
<evidence type="ECO:0000256" key="6">
    <source>
        <dbReference type="ARBA" id="ARBA00023212"/>
    </source>
</evidence>
<evidence type="ECO:0000313" key="8">
    <source>
        <dbReference type="EMBL" id="KAL3799525.1"/>
    </source>
</evidence>
<dbReference type="EMBL" id="JALLAZ020000249">
    <property type="protein sequence ID" value="KAL3799525.1"/>
    <property type="molecule type" value="Genomic_DNA"/>
</dbReference>
<keyword evidence="2" id="KW-0963">Cytoplasm</keyword>
<dbReference type="Proteomes" id="UP001530315">
    <property type="component" value="Unassembled WGS sequence"/>
</dbReference>
<evidence type="ECO:0000256" key="5">
    <source>
        <dbReference type="ARBA" id="ARBA00023054"/>
    </source>
</evidence>
<keyword evidence="9" id="KW-1185">Reference proteome</keyword>
<reference evidence="8 9" key="1">
    <citation type="submission" date="2024-10" db="EMBL/GenBank/DDBJ databases">
        <title>Updated reference genomes for cyclostephanoid diatoms.</title>
        <authorList>
            <person name="Roberts W.R."/>
            <person name="Alverson A.J."/>
        </authorList>
    </citation>
    <scope>NUCLEOTIDE SEQUENCE [LARGE SCALE GENOMIC DNA]</scope>
    <source>
        <strain evidence="8 9">AJA276-08</strain>
    </source>
</reference>
<dbReference type="SUPFAM" id="SSF48371">
    <property type="entry name" value="ARM repeat"/>
    <property type="match status" value="1"/>
</dbReference>
<name>A0ABD3QGP5_9STRA</name>
<dbReference type="PANTHER" id="PTHR18916">
    <property type="entry name" value="DYNACTIN 1-RELATED MICROTUBULE-BINDING"/>
    <property type="match status" value="1"/>
</dbReference>
<comment type="subcellular location">
    <subcellularLocation>
        <location evidence="1">Cytoplasm</location>
        <location evidence="1">Cytoskeleton</location>
        <location evidence="1">Spindle</location>
    </subcellularLocation>
</comment>
<evidence type="ECO:0000256" key="2">
    <source>
        <dbReference type="ARBA" id="ARBA00022490"/>
    </source>
</evidence>
<keyword evidence="4" id="KW-0243">Dynein</keyword>
<evidence type="ECO:0000256" key="3">
    <source>
        <dbReference type="ARBA" id="ARBA00022701"/>
    </source>
</evidence>
<proteinExistence type="predicted"/>
<dbReference type="PANTHER" id="PTHR18916:SF6">
    <property type="entry name" value="DYNACTIN SUBUNIT 1"/>
    <property type="match status" value="1"/>
</dbReference>
<dbReference type="InterPro" id="IPR036859">
    <property type="entry name" value="CAP-Gly_dom_sf"/>
</dbReference>
<gene>
    <name evidence="8" type="ORF">ACHAW5_010293</name>
</gene>
<dbReference type="InterPro" id="IPR016024">
    <property type="entry name" value="ARM-type_fold"/>
</dbReference>
<feature type="domain" description="CAP-Gly" evidence="7">
    <location>
        <begin position="802"/>
        <end position="850"/>
    </location>
</feature>
<keyword evidence="6" id="KW-0206">Cytoskeleton</keyword>
<keyword evidence="5" id="KW-0175">Coiled coil</keyword>
<evidence type="ECO:0000256" key="1">
    <source>
        <dbReference type="ARBA" id="ARBA00004186"/>
    </source>
</evidence>
<dbReference type="SUPFAM" id="SSF74924">
    <property type="entry name" value="Cap-Gly domain"/>
    <property type="match status" value="1"/>
</dbReference>
<dbReference type="GO" id="GO:0005874">
    <property type="term" value="C:microtubule"/>
    <property type="evidence" value="ECO:0007669"/>
    <property type="project" value="UniProtKB-KW"/>
</dbReference>
<dbReference type="AlphaFoldDB" id="A0ABD3QGP5"/>
<dbReference type="PROSITE" id="PS50245">
    <property type="entry name" value="CAP_GLY_2"/>
    <property type="match status" value="1"/>
</dbReference>
<comment type="caution">
    <text evidence="8">The sequence shown here is derived from an EMBL/GenBank/DDBJ whole genome shotgun (WGS) entry which is preliminary data.</text>
</comment>
<accession>A0ABD3QGP5</accession>
<evidence type="ECO:0000259" key="7">
    <source>
        <dbReference type="PROSITE" id="PS50245"/>
    </source>
</evidence>
<sequence>AIVKLCGPCTSFESSGGSIGSLLNIIRTLSVVLLTSESGYDHMNEDRRKNLLALKYECLLALEALSANQAVQNTIISDAIPALIQFLTQLVEGVNPSTACDKDDIICSALNTIHCLISLPSASSVAVKDIISSLVIILNCGGRKSDTRLQEMSIDLLHAIAFGKSGISRNGGLLFSGVLQSVASLLGGTGIPLKMLQSLEIIELIISDIDSTSPTRRPTGNDAMLLRFVNDMTSQEQFLKALIATMVATKGSGELSVRPLYGPPLLFQEDANSHFSTSNAIKLLFDMSSLLCSDATGIGKELFLRLLMLKNVRGAAETVAFTCSQFIHILMDEANGICVPQNPADRESFLDVKLPVMRSLLLEGLSTSLDECMSSDSSREHAEALICDFRIPQLCLSFCQSKSVSQAAFELYENIVLPLPIDKMGDLLLADESSLITLFDLVTGQNNLVHDLEHSKQTFAYTLGNLAKSGLLSVAVERFGVRNNAIAALCASIQGSEGGNIDDTENSLPRICLESLAAILCNNKGNTVGMEITALEARTMAAAIGKDLSRTLLDRFFTQASLETTFDEAIDHSLDRSAISQSAEARLLCSLASFPESLDVLRKVGGLEAIGLIAHEGELAAIRAIHNACELSPKSVIDVDAHISIMEALIHVETILSADPSNASRLREVAILCLQIVANLSQNAVTKLAVQSAEQSYGCVTAAECIISASSKQVSETWKVDPAPVVVVKTEANGTLISDDLDEDTSSIGKSLNESTQKTNGSLKLGDLVLIDSITSSKQTPPSKTRKGKKIDQLEGIVAYLGPVKFKPGNDWVGIKLIGASAGLGRNDGCVQGVRYFDCGDNKKAGLFVKTNTVKKQNFQAEAEAEAIEETEVRVEVVTEEKVMTKPLVMQRKRVWGQLLLKDDLTLERASFSLLLSLSVSKPHRDLMMQSMNLIDEMSYIIQVPNAVSDLRCSALDLLVSFTPHLDKADRRLTHLFSTIVESRMRTLQISREKREQTESKQLIGLAISGLQNLFCPFMDAEEKSRSMKLSSDLFMYLTDSLYKGPKSRRVAVSIEDGQLFYCLASFLVRSLGIQSLVESILSVKFVSSVIRFIMMTAGVASFDRNIPILVEIDGGDYWNAALSHYLFYLSCNMTQSSQEHLGMSYELLIPDVEASPLYFRFCLKHIAESKLGAASVSAKQILANLN</sequence>
<organism evidence="8 9">
    <name type="scientific">Stephanodiscus triporus</name>
    <dbReference type="NCBI Taxonomy" id="2934178"/>
    <lineage>
        <taxon>Eukaryota</taxon>
        <taxon>Sar</taxon>
        <taxon>Stramenopiles</taxon>
        <taxon>Ochrophyta</taxon>
        <taxon>Bacillariophyta</taxon>
        <taxon>Coscinodiscophyceae</taxon>
        <taxon>Thalassiosirophycidae</taxon>
        <taxon>Stephanodiscales</taxon>
        <taxon>Stephanodiscaceae</taxon>
        <taxon>Stephanodiscus</taxon>
    </lineage>
</organism>
<keyword evidence="3" id="KW-0493">Microtubule</keyword>
<dbReference type="SMART" id="SM01052">
    <property type="entry name" value="CAP_GLY"/>
    <property type="match status" value="1"/>
</dbReference>
<dbReference type="InterPro" id="IPR000938">
    <property type="entry name" value="CAP-Gly_domain"/>
</dbReference>
<dbReference type="Pfam" id="PF01302">
    <property type="entry name" value="CAP_GLY"/>
    <property type="match status" value="1"/>
</dbReference>
<dbReference type="Gene3D" id="2.30.30.190">
    <property type="entry name" value="CAP Gly-rich-like domain"/>
    <property type="match status" value="1"/>
</dbReference>
<evidence type="ECO:0000313" key="9">
    <source>
        <dbReference type="Proteomes" id="UP001530315"/>
    </source>
</evidence>
<protein>
    <recommendedName>
        <fullName evidence="7">CAP-Gly domain-containing protein</fullName>
    </recommendedName>
</protein>
<dbReference type="GO" id="GO:0005819">
    <property type="term" value="C:spindle"/>
    <property type="evidence" value="ECO:0007669"/>
    <property type="project" value="UniProtKB-SubCell"/>
</dbReference>
<evidence type="ECO:0000256" key="4">
    <source>
        <dbReference type="ARBA" id="ARBA00023017"/>
    </source>
</evidence>